<accession>A0ACB7W4C1</accession>
<dbReference type="EMBL" id="CM037015">
    <property type="protein sequence ID" value="KAH7682517.1"/>
    <property type="molecule type" value="Genomic_DNA"/>
</dbReference>
<sequence length="350" mass="38235">MIPKSQGSYGAGNSELALRWRASSYSSYDWTMTSTSAPEGPLHQQQQQQQLVGSVAAPPRASNSRIPLDEISKLYHLPIAEAASILGVCTSVLKRICREHGVVRWPYRKIIAGKTADDIKKDSGGEGANELVDPSNMAKQKIDVSKMLLPASVSSSLTFGSQIPNKTGGLTQDPSKLQRGIPMVGSTAQPQVARFSQDGWANTFQSSTRHIPSYMDEFKFGFPVNGLSTVTVRWWGSGNKESSEKSSKGEPMGENEEKQEACDSSNETSSLAKIDGKEDNDVECAEINTEPKPSSLLCSTRKNAVEYGRKTLKLGISKGSETYKLSKKQKSVLLQVFKTSLPDQWKESFC</sequence>
<keyword evidence="2" id="KW-1185">Reference proteome</keyword>
<name>A0ACB7W4C1_DIOAL</name>
<reference evidence="2" key="1">
    <citation type="journal article" date="2022" name="Nat. Commun.">
        <title>Chromosome evolution and the genetic basis of agronomically important traits in greater yam.</title>
        <authorList>
            <person name="Bredeson J.V."/>
            <person name="Lyons J.B."/>
            <person name="Oniyinde I.O."/>
            <person name="Okereke N.R."/>
            <person name="Kolade O."/>
            <person name="Nnabue I."/>
            <person name="Nwadili C.O."/>
            <person name="Hribova E."/>
            <person name="Parker M."/>
            <person name="Nwogha J."/>
            <person name="Shu S."/>
            <person name="Carlson J."/>
            <person name="Kariba R."/>
            <person name="Muthemba S."/>
            <person name="Knop K."/>
            <person name="Barton G.J."/>
            <person name="Sherwood A.V."/>
            <person name="Lopez-Montes A."/>
            <person name="Asiedu R."/>
            <person name="Jamnadass R."/>
            <person name="Muchugi A."/>
            <person name="Goodstein D."/>
            <person name="Egesi C.N."/>
            <person name="Featherston J."/>
            <person name="Asfaw A."/>
            <person name="Simpson G.G."/>
            <person name="Dolezel J."/>
            <person name="Hendre P.S."/>
            <person name="Van Deynze A."/>
            <person name="Kumar P.L."/>
            <person name="Obidiegwu J.E."/>
            <person name="Bhattacharjee R."/>
            <person name="Rokhsar D.S."/>
        </authorList>
    </citation>
    <scope>NUCLEOTIDE SEQUENCE [LARGE SCALE GENOMIC DNA]</scope>
    <source>
        <strain evidence="2">cv. TDa95/00328</strain>
    </source>
</reference>
<dbReference type="Proteomes" id="UP000827976">
    <property type="component" value="Chromosome 5"/>
</dbReference>
<comment type="caution">
    <text evidence="1">The sequence shown here is derived from an EMBL/GenBank/DDBJ whole genome shotgun (WGS) entry which is preliminary data.</text>
</comment>
<organism evidence="1 2">
    <name type="scientific">Dioscorea alata</name>
    <name type="common">Purple yam</name>
    <dbReference type="NCBI Taxonomy" id="55571"/>
    <lineage>
        <taxon>Eukaryota</taxon>
        <taxon>Viridiplantae</taxon>
        <taxon>Streptophyta</taxon>
        <taxon>Embryophyta</taxon>
        <taxon>Tracheophyta</taxon>
        <taxon>Spermatophyta</taxon>
        <taxon>Magnoliopsida</taxon>
        <taxon>Liliopsida</taxon>
        <taxon>Dioscoreales</taxon>
        <taxon>Dioscoreaceae</taxon>
        <taxon>Dioscorea</taxon>
    </lineage>
</organism>
<proteinExistence type="predicted"/>
<evidence type="ECO:0000313" key="1">
    <source>
        <dbReference type="EMBL" id="KAH7682517.1"/>
    </source>
</evidence>
<gene>
    <name evidence="1" type="ORF">IHE45_05G126800</name>
</gene>
<protein>
    <submittedName>
        <fullName evidence="1">RWP-RK domain-containing protein</fullName>
    </submittedName>
</protein>
<evidence type="ECO:0000313" key="2">
    <source>
        <dbReference type="Proteomes" id="UP000827976"/>
    </source>
</evidence>